<sequence length="296" mass="31815">MDTLRVFEPFPNLFAFYDGRVPGHRFLPQDNWVDAGAISLGIASYALVSGTRALVYDTHVSVAHAQAIRADLERRGVREFTVIYSHWHLDHVAGTAAFTGAEVIANARTAAHLARLRPAIEAGTLEGPPAIAPLVLPTQVFSGALSFEFGGERVELIEANIHSDDATLLWLPERGVLLAGDTVEDTVTFADTPEDFAVHLTELDRVAGLGARHILPNHGAPERIAAGGYGPGLIGATQRYIRWLTDNAADPAAAEVPLASIVAADIAAGDLVWWGEYEAVHDHNLGRARDWRLSGG</sequence>
<dbReference type="SUPFAM" id="SSF56281">
    <property type="entry name" value="Metallo-hydrolase/oxidoreductase"/>
    <property type="match status" value="1"/>
</dbReference>
<keyword evidence="4" id="KW-1185">Reference proteome</keyword>
<gene>
    <name evidence="3" type="ORF">N5I32_01065</name>
</gene>
<comment type="caution">
    <text evidence="3">The sequence shown here is derived from an EMBL/GenBank/DDBJ whole genome shotgun (WGS) entry which is preliminary data.</text>
</comment>
<dbReference type="EMBL" id="JAOCQF010000001">
    <property type="protein sequence ID" value="MCT8328097.1"/>
    <property type="molecule type" value="Genomic_DNA"/>
</dbReference>
<dbReference type="SMART" id="SM00849">
    <property type="entry name" value="Lactamase_B"/>
    <property type="match status" value="1"/>
</dbReference>
<evidence type="ECO:0000313" key="3">
    <source>
        <dbReference type="EMBL" id="MCT8328097.1"/>
    </source>
</evidence>
<evidence type="ECO:0000313" key="4">
    <source>
        <dbReference type="Proteomes" id="UP001205601"/>
    </source>
</evidence>
<accession>A0ABT2NGR0</accession>
<reference evidence="4" key="1">
    <citation type="submission" date="2023-07" db="EMBL/GenBank/DDBJ databases">
        <title>Defluviimonas sediminis sp. nov., isolated from mangrove sediment.</title>
        <authorList>
            <person name="Liu L."/>
            <person name="Li J."/>
            <person name="Huang Y."/>
            <person name="Pan J."/>
            <person name="Li M."/>
        </authorList>
    </citation>
    <scope>NUCLEOTIDE SEQUENCE [LARGE SCALE GENOMIC DNA]</scope>
    <source>
        <strain evidence="4">FT324</strain>
    </source>
</reference>
<dbReference type="InterPro" id="IPR050855">
    <property type="entry name" value="NDM-1-like"/>
</dbReference>
<dbReference type="RefSeq" id="WP_261493543.1">
    <property type="nucleotide sequence ID" value="NZ_JAOCQF010000001.1"/>
</dbReference>
<dbReference type="PANTHER" id="PTHR42951">
    <property type="entry name" value="METALLO-BETA-LACTAMASE DOMAIN-CONTAINING"/>
    <property type="match status" value="1"/>
</dbReference>
<organism evidence="3 4">
    <name type="scientific">Albidovulum sediminis</name>
    <dbReference type="NCBI Taxonomy" id="3066345"/>
    <lineage>
        <taxon>Bacteria</taxon>
        <taxon>Pseudomonadati</taxon>
        <taxon>Pseudomonadota</taxon>
        <taxon>Alphaproteobacteria</taxon>
        <taxon>Rhodobacterales</taxon>
        <taxon>Paracoccaceae</taxon>
        <taxon>Albidovulum</taxon>
    </lineage>
</organism>
<dbReference type="InterPro" id="IPR036866">
    <property type="entry name" value="RibonucZ/Hydroxyglut_hydro"/>
</dbReference>
<dbReference type="Gene3D" id="3.60.15.10">
    <property type="entry name" value="Ribonuclease Z/Hydroxyacylglutathione hydrolase-like"/>
    <property type="match status" value="1"/>
</dbReference>
<evidence type="ECO:0000259" key="2">
    <source>
        <dbReference type="SMART" id="SM00849"/>
    </source>
</evidence>
<comment type="similarity">
    <text evidence="1">Belongs to the metallo-beta-lactamase superfamily. Class-B beta-lactamase family.</text>
</comment>
<name>A0ABT2NGR0_9RHOB</name>
<feature type="domain" description="Metallo-beta-lactamase" evidence="2">
    <location>
        <begin position="41"/>
        <end position="218"/>
    </location>
</feature>
<dbReference type="PANTHER" id="PTHR42951:SF4">
    <property type="entry name" value="ACYL-COENZYME A THIOESTERASE MBLAC2"/>
    <property type="match status" value="1"/>
</dbReference>
<dbReference type="Pfam" id="PF00753">
    <property type="entry name" value="Lactamase_B"/>
    <property type="match status" value="1"/>
</dbReference>
<dbReference type="InterPro" id="IPR001279">
    <property type="entry name" value="Metallo-B-lactamas"/>
</dbReference>
<evidence type="ECO:0000256" key="1">
    <source>
        <dbReference type="ARBA" id="ARBA00005250"/>
    </source>
</evidence>
<protein>
    <submittedName>
        <fullName evidence="3">MBL fold metallo-hydrolase</fullName>
    </submittedName>
</protein>
<dbReference type="Proteomes" id="UP001205601">
    <property type="component" value="Unassembled WGS sequence"/>
</dbReference>
<proteinExistence type="inferred from homology"/>